<evidence type="ECO:0000256" key="2">
    <source>
        <dbReference type="SAM" id="Coils"/>
    </source>
</evidence>
<dbReference type="AlphaFoldDB" id="A0A3B1A1E6"/>
<dbReference type="Pfam" id="PF00072">
    <property type="entry name" value="Response_reg"/>
    <property type="match status" value="1"/>
</dbReference>
<keyword evidence="7" id="KW-0808">Transferase</keyword>
<dbReference type="SMART" id="SM00387">
    <property type="entry name" value="HATPase_c"/>
    <property type="match status" value="1"/>
</dbReference>
<keyword evidence="1" id="KW-0597">Phosphoprotein</keyword>
<dbReference type="SMART" id="SM00091">
    <property type="entry name" value="PAS"/>
    <property type="match status" value="1"/>
</dbReference>
<accession>A0A3B1A1E6</accession>
<protein>
    <submittedName>
        <fullName evidence="7">Histidine kinase</fullName>
    </submittedName>
</protein>
<keyword evidence="2" id="KW-0175">Coiled coil</keyword>
<dbReference type="SUPFAM" id="SSF52172">
    <property type="entry name" value="CheY-like"/>
    <property type="match status" value="1"/>
</dbReference>
<keyword evidence="7" id="KW-0418">Kinase</keyword>
<dbReference type="Pfam" id="PF02518">
    <property type="entry name" value="HATPase_c"/>
    <property type="match status" value="1"/>
</dbReference>
<feature type="domain" description="Response regulatory" evidence="4">
    <location>
        <begin position="5"/>
        <end position="121"/>
    </location>
</feature>
<dbReference type="InterPro" id="IPR000700">
    <property type="entry name" value="PAS-assoc_C"/>
</dbReference>
<proteinExistence type="predicted"/>
<dbReference type="Pfam" id="PF08447">
    <property type="entry name" value="PAS_3"/>
    <property type="match status" value="1"/>
</dbReference>
<dbReference type="SUPFAM" id="SSF55874">
    <property type="entry name" value="ATPase domain of HSP90 chaperone/DNA topoisomerase II/histidine kinase"/>
    <property type="match status" value="1"/>
</dbReference>
<sequence length="568" mass="63496">MNKLNLLIIDDDEVDRMALRRTLKQAEINACVTEASSKAEGLEALQTETFDCVFLDYQLPDGDGLTLLHELEAAEISAPVVMMTGQGSEELAVEMLHAGAQDYLPKAKMTVQALARVVRNVIRVHQAEAAGKAAQVRLAESSSHLQYLIDNSPAIIYSAVPTGDFKITFVSENLHHVLGYEPRAMLDDMNFWFEHIHPDDRAGLMQRLPQLLAEGGQQSHDYRFRHSDGHYLWMHDRLRMVYDKAGVPSELLGSLLDITERKAMEEALHQEKEEQRTLIRELQEARDQLLQNEKMAAIGQLAAGVAHEINNPVGYINSNLNSLARYLENMIEVINLYQVIEPLLEQHHEVLDHVYSVKKRFDLDYIKEDVCELVNECIDGTARVKQIVQDLKEFSHVDEAEWQQADLHQGLDSTLNIVNNEIKYKAEVIKEYGELPPVECIASQINQVFMNLLVNAAHAIEAYGTITLRSGTRDGGAWVEIADSGTGIKPEHLRRLFEPFFTTKPVGGGTGLGLSLSFGIIKKHGGRIDVQSEVGQGTCFTVWLPLKQAEDVIDGDGVVQDEKTGGMT</sequence>
<dbReference type="PROSITE" id="PS50112">
    <property type="entry name" value="PAS"/>
    <property type="match status" value="1"/>
</dbReference>
<evidence type="ECO:0000259" key="4">
    <source>
        <dbReference type="PROSITE" id="PS50110"/>
    </source>
</evidence>
<dbReference type="SUPFAM" id="SSF55785">
    <property type="entry name" value="PYP-like sensor domain (PAS domain)"/>
    <property type="match status" value="1"/>
</dbReference>
<dbReference type="PROSITE" id="PS50110">
    <property type="entry name" value="RESPONSE_REGULATORY"/>
    <property type="match status" value="1"/>
</dbReference>
<dbReference type="CDD" id="cd00130">
    <property type="entry name" value="PAS"/>
    <property type="match status" value="1"/>
</dbReference>
<dbReference type="PANTHER" id="PTHR43065:SF50">
    <property type="entry name" value="HISTIDINE KINASE"/>
    <property type="match status" value="1"/>
</dbReference>
<feature type="domain" description="PAS" evidence="5">
    <location>
        <begin position="141"/>
        <end position="215"/>
    </location>
</feature>
<dbReference type="PROSITE" id="PS50109">
    <property type="entry name" value="HIS_KIN"/>
    <property type="match status" value="1"/>
</dbReference>
<feature type="coiled-coil region" evidence="2">
    <location>
        <begin position="261"/>
        <end position="292"/>
    </location>
</feature>
<dbReference type="InterPro" id="IPR013655">
    <property type="entry name" value="PAS_fold_3"/>
</dbReference>
<evidence type="ECO:0000259" key="3">
    <source>
        <dbReference type="PROSITE" id="PS50109"/>
    </source>
</evidence>
<evidence type="ECO:0000313" key="7">
    <source>
        <dbReference type="EMBL" id="VAW86676.1"/>
    </source>
</evidence>
<gene>
    <name evidence="7" type="ORF">MNBD_GAMMA17-583</name>
</gene>
<evidence type="ECO:0000259" key="5">
    <source>
        <dbReference type="PROSITE" id="PS50112"/>
    </source>
</evidence>
<dbReference type="NCBIfam" id="TIGR00229">
    <property type="entry name" value="sensory_box"/>
    <property type="match status" value="1"/>
</dbReference>
<name>A0A3B1A1E6_9ZZZZ</name>
<dbReference type="InterPro" id="IPR036097">
    <property type="entry name" value="HisK_dim/P_sf"/>
</dbReference>
<dbReference type="PANTHER" id="PTHR43065">
    <property type="entry name" value="SENSOR HISTIDINE KINASE"/>
    <property type="match status" value="1"/>
</dbReference>
<dbReference type="SMART" id="SM00086">
    <property type="entry name" value="PAC"/>
    <property type="match status" value="1"/>
</dbReference>
<dbReference type="InterPro" id="IPR011006">
    <property type="entry name" value="CheY-like_superfamily"/>
</dbReference>
<dbReference type="Gene3D" id="3.40.50.2300">
    <property type="match status" value="1"/>
</dbReference>
<dbReference type="EMBL" id="UOFQ01000048">
    <property type="protein sequence ID" value="VAW86676.1"/>
    <property type="molecule type" value="Genomic_DNA"/>
</dbReference>
<dbReference type="InterPro" id="IPR000014">
    <property type="entry name" value="PAS"/>
</dbReference>
<dbReference type="InterPro" id="IPR001789">
    <property type="entry name" value="Sig_transdc_resp-reg_receiver"/>
</dbReference>
<dbReference type="CDD" id="cd00082">
    <property type="entry name" value="HisKA"/>
    <property type="match status" value="1"/>
</dbReference>
<dbReference type="InterPro" id="IPR035965">
    <property type="entry name" value="PAS-like_dom_sf"/>
</dbReference>
<dbReference type="CDD" id="cd00156">
    <property type="entry name" value="REC"/>
    <property type="match status" value="1"/>
</dbReference>
<evidence type="ECO:0000256" key="1">
    <source>
        <dbReference type="ARBA" id="ARBA00022553"/>
    </source>
</evidence>
<dbReference type="InterPro" id="IPR036890">
    <property type="entry name" value="HATPase_C_sf"/>
</dbReference>
<dbReference type="SMART" id="SM00448">
    <property type="entry name" value="REC"/>
    <property type="match status" value="1"/>
</dbReference>
<dbReference type="Gene3D" id="3.30.565.10">
    <property type="entry name" value="Histidine kinase-like ATPase, C-terminal domain"/>
    <property type="match status" value="1"/>
</dbReference>
<dbReference type="InterPro" id="IPR001610">
    <property type="entry name" value="PAC"/>
</dbReference>
<dbReference type="InterPro" id="IPR003661">
    <property type="entry name" value="HisK_dim/P_dom"/>
</dbReference>
<dbReference type="InterPro" id="IPR004358">
    <property type="entry name" value="Sig_transdc_His_kin-like_C"/>
</dbReference>
<feature type="domain" description="PAC" evidence="6">
    <location>
        <begin position="218"/>
        <end position="270"/>
    </location>
</feature>
<dbReference type="Gene3D" id="1.10.287.130">
    <property type="match status" value="1"/>
</dbReference>
<dbReference type="Gene3D" id="3.30.450.20">
    <property type="entry name" value="PAS domain"/>
    <property type="match status" value="1"/>
</dbReference>
<dbReference type="InterPro" id="IPR005467">
    <property type="entry name" value="His_kinase_dom"/>
</dbReference>
<organism evidence="7">
    <name type="scientific">hydrothermal vent metagenome</name>
    <dbReference type="NCBI Taxonomy" id="652676"/>
    <lineage>
        <taxon>unclassified sequences</taxon>
        <taxon>metagenomes</taxon>
        <taxon>ecological metagenomes</taxon>
    </lineage>
</organism>
<dbReference type="InterPro" id="IPR003594">
    <property type="entry name" value="HATPase_dom"/>
</dbReference>
<dbReference type="SUPFAM" id="SSF47384">
    <property type="entry name" value="Homodimeric domain of signal transducing histidine kinase"/>
    <property type="match status" value="1"/>
</dbReference>
<feature type="domain" description="Histidine kinase" evidence="3">
    <location>
        <begin position="304"/>
        <end position="548"/>
    </location>
</feature>
<reference evidence="7" key="1">
    <citation type="submission" date="2018-06" db="EMBL/GenBank/DDBJ databases">
        <authorList>
            <person name="Zhirakovskaya E."/>
        </authorList>
    </citation>
    <scope>NUCLEOTIDE SEQUENCE</scope>
</reference>
<dbReference type="PRINTS" id="PR00344">
    <property type="entry name" value="BCTRLSENSOR"/>
</dbReference>
<dbReference type="PROSITE" id="PS50113">
    <property type="entry name" value="PAC"/>
    <property type="match status" value="1"/>
</dbReference>
<evidence type="ECO:0000259" key="6">
    <source>
        <dbReference type="PROSITE" id="PS50113"/>
    </source>
</evidence>
<dbReference type="GO" id="GO:0000155">
    <property type="term" value="F:phosphorelay sensor kinase activity"/>
    <property type="evidence" value="ECO:0007669"/>
    <property type="project" value="InterPro"/>
</dbReference>